<comment type="similarity">
    <text evidence="3">Belongs to the HAD-like hydrolase superfamily. CbbY/CbbZ/Gph/YieH family.</text>
</comment>
<evidence type="ECO:0000256" key="1">
    <source>
        <dbReference type="ARBA" id="ARBA00000830"/>
    </source>
</evidence>
<evidence type="ECO:0000313" key="6">
    <source>
        <dbReference type="EMBL" id="PJZ04215.1"/>
    </source>
</evidence>
<dbReference type="PANTHER" id="PTHR43434">
    <property type="entry name" value="PHOSPHOGLYCOLATE PHOSPHATASE"/>
    <property type="match status" value="1"/>
</dbReference>
<dbReference type="Gene3D" id="1.10.150.240">
    <property type="entry name" value="Putative phosphatase, domain 2"/>
    <property type="match status" value="1"/>
</dbReference>
<dbReference type="InterPro" id="IPR023214">
    <property type="entry name" value="HAD_sf"/>
</dbReference>
<keyword evidence="6" id="KW-0378">Hydrolase</keyword>
<comment type="caution">
    <text evidence="6">The sequence shown here is derived from an EMBL/GenBank/DDBJ whole genome shotgun (WGS) entry which is preliminary data.</text>
</comment>
<keyword evidence="7" id="KW-1185">Reference proteome</keyword>
<dbReference type="EMBL" id="PIQI01000025">
    <property type="protein sequence ID" value="PJZ04215.1"/>
    <property type="molecule type" value="Genomic_DNA"/>
</dbReference>
<dbReference type="GO" id="GO:0046872">
    <property type="term" value="F:metal ion binding"/>
    <property type="evidence" value="ECO:0007669"/>
    <property type="project" value="UniProtKB-KW"/>
</dbReference>
<organism evidence="6 7">
    <name type="scientific">Pantoea rodasii</name>
    <dbReference type="NCBI Taxonomy" id="1076549"/>
    <lineage>
        <taxon>Bacteria</taxon>
        <taxon>Pseudomonadati</taxon>
        <taxon>Pseudomonadota</taxon>
        <taxon>Gammaproteobacteria</taxon>
        <taxon>Enterobacterales</taxon>
        <taxon>Erwiniaceae</taxon>
        <taxon>Pantoea</taxon>
    </lineage>
</organism>
<name>A0A2M9W9M4_9GAMM</name>
<protein>
    <recommendedName>
        <fullName evidence="4">phosphoglycolate phosphatase</fullName>
        <ecNumber evidence="4">3.1.3.18</ecNumber>
    </recommendedName>
</protein>
<evidence type="ECO:0000313" key="7">
    <source>
        <dbReference type="Proteomes" id="UP000232062"/>
    </source>
</evidence>
<comment type="catalytic activity">
    <reaction evidence="1">
        <text>2-phosphoglycolate + H2O = glycolate + phosphate</text>
        <dbReference type="Rhea" id="RHEA:14369"/>
        <dbReference type="ChEBI" id="CHEBI:15377"/>
        <dbReference type="ChEBI" id="CHEBI:29805"/>
        <dbReference type="ChEBI" id="CHEBI:43474"/>
        <dbReference type="ChEBI" id="CHEBI:58033"/>
        <dbReference type="EC" id="3.1.3.18"/>
    </reaction>
</comment>
<gene>
    <name evidence="6" type="ORF">PRCB_18285</name>
</gene>
<dbReference type="RefSeq" id="WP_100703031.1">
    <property type="nucleotide sequence ID" value="NZ_MLFP01000008.1"/>
</dbReference>
<dbReference type="InterPro" id="IPR023198">
    <property type="entry name" value="PGP-like_dom2"/>
</dbReference>
<evidence type="ECO:0000256" key="3">
    <source>
        <dbReference type="ARBA" id="ARBA00006171"/>
    </source>
</evidence>
<dbReference type="SUPFAM" id="SSF56784">
    <property type="entry name" value="HAD-like"/>
    <property type="match status" value="1"/>
</dbReference>
<reference evidence="6 7" key="1">
    <citation type="submission" date="2017-11" db="EMBL/GenBank/DDBJ databases">
        <title>The genome sequence of Pantoea rodasii DSM 26611.</title>
        <authorList>
            <person name="Gao J."/>
            <person name="Mao X."/>
            <person name="Sun J."/>
        </authorList>
    </citation>
    <scope>NUCLEOTIDE SEQUENCE [LARGE SCALE GENOMIC DNA]</scope>
    <source>
        <strain evidence="6 7">DSM 26611</strain>
    </source>
</reference>
<dbReference type="EC" id="3.1.3.18" evidence="4"/>
<dbReference type="GO" id="GO:0006281">
    <property type="term" value="P:DNA repair"/>
    <property type="evidence" value="ECO:0007669"/>
    <property type="project" value="TreeGrafter"/>
</dbReference>
<evidence type="ECO:0000256" key="2">
    <source>
        <dbReference type="ARBA" id="ARBA00004818"/>
    </source>
</evidence>
<dbReference type="Proteomes" id="UP000232062">
    <property type="component" value="Unassembled WGS sequence"/>
</dbReference>
<dbReference type="GO" id="GO:0008967">
    <property type="term" value="F:phosphoglycolate phosphatase activity"/>
    <property type="evidence" value="ECO:0007669"/>
    <property type="project" value="UniProtKB-EC"/>
</dbReference>
<dbReference type="STRING" id="1076549.HA45_12335"/>
<dbReference type="InterPro" id="IPR036412">
    <property type="entry name" value="HAD-like_sf"/>
</dbReference>
<keyword evidence="5" id="KW-0479">Metal-binding</keyword>
<accession>A0A2M9W9M4</accession>
<comment type="pathway">
    <text evidence="2">Organic acid metabolism; glycolate biosynthesis; glycolate from 2-phosphoglycolate: step 1/1.</text>
</comment>
<dbReference type="InterPro" id="IPR041492">
    <property type="entry name" value="HAD_2"/>
</dbReference>
<proteinExistence type="inferred from homology"/>
<dbReference type="PANTHER" id="PTHR43434:SF1">
    <property type="entry name" value="PHOSPHOGLYCOLATE PHOSPHATASE"/>
    <property type="match status" value="1"/>
</dbReference>
<evidence type="ECO:0000256" key="5">
    <source>
        <dbReference type="ARBA" id="ARBA00022723"/>
    </source>
</evidence>
<dbReference type="OrthoDB" id="9807630at2"/>
<sequence>MNKADSGIVIFDIDGTLTDSVAQHQRAFEIALRTFSFPHLRTNWGDYTHHTDSGIFEEAWEEAQYQGHPDLSELEYQYHCALEHEIASRPFTEISGASFFLQWLKDHSWSVVFATGSLRFGAVKKLAAVGVDAEEVDLVTASEFRTREEIVREAIRQGSKDFPAAHKHSLISIGDGLWDLKTAYNLNLPFIGIGRGVKAKVLTDLGAPVFEDFIHLMANGTGLFI</sequence>
<dbReference type="InterPro" id="IPR050155">
    <property type="entry name" value="HAD-like_hydrolase_sf"/>
</dbReference>
<dbReference type="AlphaFoldDB" id="A0A2M9W9M4"/>
<dbReference type="Gene3D" id="3.40.50.1000">
    <property type="entry name" value="HAD superfamily/HAD-like"/>
    <property type="match status" value="1"/>
</dbReference>
<dbReference type="Pfam" id="PF13419">
    <property type="entry name" value="HAD_2"/>
    <property type="match status" value="1"/>
</dbReference>
<evidence type="ECO:0000256" key="4">
    <source>
        <dbReference type="ARBA" id="ARBA00013078"/>
    </source>
</evidence>